<feature type="binding site" evidence="9">
    <location>
        <position position="123"/>
    </location>
    <ligand>
        <name>S-adenosyl-L-methionine</name>
        <dbReference type="ChEBI" id="CHEBI:59789"/>
    </ligand>
</feature>
<reference evidence="12" key="1">
    <citation type="submission" date="2024-06" db="EMBL/GenBank/DDBJ databases">
        <authorList>
            <person name="Ryan C."/>
        </authorList>
    </citation>
    <scope>NUCLEOTIDE SEQUENCE [LARGE SCALE GENOMIC DNA]</scope>
</reference>
<keyword evidence="6" id="KW-0808">Transferase</keyword>
<evidence type="ECO:0000256" key="5">
    <source>
        <dbReference type="ARBA" id="ARBA00022603"/>
    </source>
</evidence>
<evidence type="ECO:0000313" key="12">
    <source>
        <dbReference type="Proteomes" id="UP001497457"/>
    </source>
</evidence>
<evidence type="ECO:0000256" key="6">
    <source>
        <dbReference type="ARBA" id="ARBA00022679"/>
    </source>
</evidence>
<accession>A0ABC8XVT0</accession>
<comment type="pathway">
    <text evidence="2">Protein modification; peptidyl-diphthamide biosynthesis.</text>
</comment>
<gene>
    <name evidence="11" type="ORF">URODEC1_LOCUS26794</name>
</gene>
<feature type="domain" description="Tetrapyrrole methylase" evidence="10">
    <location>
        <begin position="1"/>
        <end position="280"/>
    </location>
</feature>
<feature type="binding site" evidence="9">
    <location>
        <begin position="154"/>
        <end position="155"/>
    </location>
    <ligand>
        <name>S-adenosyl-L-methionine</name>
        <dbReference type="ChEBI" id="CHEBI:59789"/>
    </ligand>
</feature>
<organism evidence="11 12">
    <name type="scientific">Urochloa decumbens</name>
    <dbReference type="NCBI Taxonomy" id="240449"/>
    <lineage>
        <taxon>Eukaryota</taxon>
        <taxon>Viridiplantae</taxon>
        <taxon>Streptophyta</taxon>
        <taxon>Embryophyta</taxon>
        <taxon>Tracheophyta</taxon>
        <taxon>Spermatophyta</taxon>
        <taxon>Magnoliopsida</taxon>
        <taxon>Liliopsida</taxon>
        <taxon>Poales</taxon>
        <taxon>Poaceae</taxon>
        <taxon>PACMAD clade</taxon>
        <taxon>Panicoideae</taxon>
        <taxon>Panicodae</taxon>
        <taxon>Paniceae</taxon>
        <taxon>Melinidinae</taxon>
        <taxon>Urochloa</taxon>
    </lineage>
</organism>
<dbReference type="Gene3D" id="3.30.950.10">
    <property type="entry name" value="Methyltransferase, Cobalt-precorrin-4 Transmethylase, Domain 2"/>
    <property type="match status" value="1"/>
</dbReference>
<name>A0ABC8XVT0_9POAL</name>
<proteinExistence type="inferred from homology"/>
<comment type="function">
    <text evidence="1">S-adenosyl-L-methionine-dependent methyltransferase that catalyzes four methylations of the modified target histidine residue in translation elongation factor 2 (EF-2), to form an intermediate called diphthine methyl ester. The four successive methylation reactions represent the second step of diphthamide biosynthesis.</text>
</comment>
<dbReference type="GO" id="GO:0141133">
    <property type="term" value="F:diphthine methyl ester synthase activity"/>
    <property type="evidence" value="ECO:0007669"/>
    <property type="project" value="UniProtKB-EC"/>
</dbReference>
<feature type="binding site" evidence="9">
    <location>
        <position position="205"/>
    </location>
    <ligand>
        <name>S-adenosyl-L-methionine</name>
        <dbReference type="ChEBI" id="CHEBI:59789"/>
    </ligand>
</feature>
<dbReference type="GO" id="GO:0032259">
    <property type="term" value="P:methylation"/>
    <property type="evidence" value="ECO:0007669"/>
    <property type="project" value="UniProtKB-KW"/>
</dbReference>
<dbReference type="EC" id="2.1.1.314" evidence="4"/>
<dbReference type="EMBL" id="OZ075125">
    <property type="protein sequence ID" value="CAL4930972.1"/>
    <property type="molecule type" value="Genomic_DNA"/>
</dbReference>
<reference evidence="11 12" key="2">
    <citation type="submission" date="2024-10" db="EMBL/GenBank/DDBJ databases">
        <authorList>
            <person name="Ryan C."/>
        </authorList>
    </citation>
    <scope>NUCLEOTIDE SEQUENCE [LARGE SCALE GENOMIC DNA]</scope>
</reference>
<comment type="catalytic activity">
    <reaction evidence="8">
        <text>2-[(3S)-amino-3-carboxypropyl]-L-histidyl-[translation elongation factor 2] + 4 S-adenosyl-L-methionine = diphthine methyl ester-[translation elongation factor 2] + 4 S-adenosyl-L-homocysteine + 3 H(+)</text>
        <dbReference type="Rhea" id="RHEA:42652"/>
        <dbReference type="Rhea" id="RHEA-COMP:9749"/>
        <dbReference type="Rhea" id="RHEA-COMP:10173"/>
        <dbReference type="ChEBI" id="CHEBI:15378"/>
        <dbReference type="ChEBI" id="CHEBI:57856"/>
        <dbReference type="ChEBI" id="CHEBI:59789"/>
        <dbReference type="ChEBI" id="CHEBI:73995"/>
        <dbReference type="ChEBI" id="CHEBI:79005"/>
        <dbReference type="EC" id="2.1.1.314"/>
    </reaction>
</comment>
<dbReference type="FunFam" id="3.30.950.10:FF:000004">
    <property type="entry name" value="Diphthine synthase putative"/>
    <property type="match status" value="1"/>
</dbReference>
<feature type="binding site" evidence="9">
    <location>
        <position position="290"/>
    </location>
    <ligand>
        <name>S-adenosyl-L-methionine</name>
        <dbReference type="ChEBI" id="CHEBI:59789"/>
    </ligand>
</feature>
<feature type="binding site" evidence="9">
    <location>
        <position position="9"/>
    </location>
    <ligand>
        <name>S-adenosyl-L-methionine</name>
        <dbReference type="ChEBI" id="CHEBI:59789"/>
    </ligand>
</feature>
<dbReference type="PIRSF" id="PIRSF036432">
    <property type="entry name" value="Diphthine_synth"/>
    <property type="match status" value="1"/>
</dbReference>
<dbReference type="InterPro" id="IPR004551">
    <property type="entry name" value="Dphthn_synthase"/>
</dbReference>
<evidence type="ECO:0000256" key="7">
    <source>
        <dbReference type="ARBA" id="ARBA00022691"/>
    </source>
</evidence>
<dbReference type="CDD" id="cd11647">
    <property type="entry name" value="DHP5_DphB"/>
    <property type="match status" value="1"/>
</dbReference>
<comment type="similarity">
    <text evidence="3">Belongs to the diphthine synthase family.</text>
</comment>
<dbReference type="Proteomes" id="UP001497457">
    <property type="component" value="Chromosome 15b"/>
</dbReference>
<dbReference type="Gene3D" id="3.40.1010.10">
    <property type="entry name" value="Cobalt-precorrin-4 Transmethylase, Domain 1"/>
    <property type="match status" value="1"/>
</dbReference>
<evidence type="ECO:0000256" key="4">
    <source>
        <dbReference type="ARBA" id="ARBA00011927"/>
    </source>
</evidence>
<dbReference type="SUPFAM" id="SSF53790">
    <property type="entry name" value="Tetrapyrrole methylase"/>
    <property type="match status" value="1"/>
</dbReference>
<evidence type="ECO:0000256" key="2">
    <source>
        <dbReference type="ARBA" id="ARBA00005156"/>
    </source>
</evidence>
<evidence type="ECO:0000256" key="8">
    <source>
        <dbReference type="ARBA" id="ARBA00048752"/>
    </source>
</evidence>
<sequence>MLYVVGLGLGDERGVTVRGLDAVRRCARVYMEAHTALLALAVDDHPSSRLAKLVRSRSFALPTRRSLKQRLRCFIALQEKLYGKEVVIVAGREMVDGEDRSDRILREATGADVAFLVIGHPFGSDEPSGKTTHTDLVLRAKKLRVGVKVIDSASVLNAVGACGLQLHRYGEAITVPFFTETCKRDHFYQAIVNNRWLGLHTLCLLDIHVKGPVSEYLCRGNKAYEPPRFMTVNTAISQLLEVLEMRGEPEPAYDEDSLCIGVARLGSDDEKIVAGPMGKLIDLDFGPPPHCLVIVGETTLVEEEMLEFYMIK</sequence>
<dbReference type="NCBIfam" id="TIGR00522">
    <property type="entry name" value="dph5"/>
    <property type="match status" value="1"/>
</dbReference>
<evidence type="ECO:0000256" key="3">
    <source>
        <dbReference type="ARBA" id="ARBA00006729"/>
    </source>
</evidence>
<dbReference type="PANTHER" id="PTHR10882:SF0">
    <property type="entry name" value="DIPHTHINE METHYL ESTER SYNTHASE"/>
    <property type="match status" value="1"/>
</dbReference>
<evidence type="ECO:0000259" key="10">
    <source>
        <dbReference type="Pfam" id="PF00590"/>
    </source>
</evidence>
<dbReference type="InterPro" id="IPR035996">
    <property type="entry name" value="4pyrrol_Methylase_sf"/>
</dbReference>
<dbReference type="Pfam" id="PF00590">
    <property type="entry name" value="TP_methylase"/>
    <property type="match status" value="1"/>
</dbReference>
<evidence type="ECO:0000313" key="11">
    <source>
        <dbReference type="EMBL" id="CAL4930972.1"/>
    </source>
</evidence>
<keyword evidence="12" id="KW-1185">Reference proteome</keyword>
<feature type="binding site" evidence="9">
    <location>
        <position position="265"/>
    </location>
    <ligand>
        <name>S-adenosyl-L-methionine</name>
        <dbReference type="ChEBI" id="CHEBI:59789"/>
    </ligand>
</feature>
<dbReference type="InterPro" id="IPR014777">
    <property type="entry name" value="4pyrrole_Mease_sub1"/>
</dbReference>
<evidence type="ECO:0000256" key="1">
    <source>
        <dbReference type="ARBA" id="ARBA00004006"/>
    </source>
</evidence>
<evidence type="ECO:0000256" key="9">
    <source>
        <dbReference type="PIRSR" id="PIRSR036432-1"/>
    </source>
</evidence>
<protein>
    <recommendedName>
        <fullName evidence="4">diphthine methyl ester synthase</fullName>
        <ecNumber evidence="4">2.1.1.314</ecNumber>
    </recommendedName>
</protein>
<keyword evidence="7 9" id="KW-0949">S-adenosyl-L-methionine</keyword>
<keyword evidence="5" id="KW-0489">Methyltransferase</keyword>
<dbReference type="InterPro" id="IPR000878">
    <property type="entry name" value="4pyrrol_Mease"/>
</dbReference>
<dbReference type="AlphaFoldDB" id="A0ABC8XVT0"/>
<dbReference type="PANTHER" id="PTHR10882">
    <property type="entry name" value="DIPHTHINE SYNTHASE"/>
    <property type="match status" value="1"/>
</dbReference>
<dbReference type="InterPro" id="IPR014776">
    <property type="entry name" value="4pyrrole_Mease_sub2"/>
</dbReference>